<comment type="caution">
    <text evidence="1">The sequence shown here is derived from an EMBL/GenBank/DDBJ whole genome shotgun (WGS) entry which is preliminary data.</text>
</comment>
<dbReference type="Proteomes" id="UP000651452">
    <property type="component" value="Unassembled WGS sequence"/>
</dbReference>
<accession>A0A8H7MG28</accession>
<name>A0A8H7MG28_9PLEO</name>
<dbReference type="EMBL" id="RZGK01000019">
    <property type="protein sequence ID" value="KAF9691897.1"/>
    <property type="molecule type" value="Genomic_DNA"/>
</dbReference>
<reference evidence="1" key="2">
    <citation type="submission" date="2020-09" db="EMBL/GenBank/DDBJ databases">
        <title>Reference genome assembly for Australian Ascochyta lentis isolate Al4.</title>
        <authorList>
            <person name="Lee R.C."/>
            <person name="Farfan-Caceres L.M."/>
            <person name="Debler J.W."/>
            <person name="Williams A.H."/>
            <person name="Henares B.M."/>
        </authorList>
    </citation>
    <scope>NUCLEOTIDE SEQUENCE</scope>
    <source>
        <strain evidence="1">Al4</strain>
    </source>
</reference>
<evidence type="ECO:0000313" key="1">
    <source>
        <dbReference type="EMBL" id="KAF9691897.1"/>
    </source>
</evidence>
<gene>
    <name evidence="1" type="ORF">EKO04_009874</name>
</gene>
<dbReference type="OrthoDB" id="3797403at2759"/>
<proteinExistence type="predicted"/>
<protein>
    <submittedName>
        <fullName evidence="1">Uncharacterized protein</fullName>
    </submittedName>
</protein>
<sequence length="159" mass="17893">MGKSSFTKVFGKSKFPKAFHSPKGAIHVEPKHDDHDMITASNFPFNELIPNWQNFNVNTKNPAISSTFASSHHGSTGGKKLSDFKTFKFACCLEFIDKNISGVRHRVRCMNVFTVDSNQCITHGKTTHKDGPNRIYTLMKQNKTGTWGMLNDVDGNKER</sequence>
<dbReference type="AlphaFoldDB" id="A0A8H7MG28"/>
<organism evidence="1 2">
    <name type="scientific">Ascochyta lentis</name>
    <dbReference type="NCBI Taxonomy" id="205686"/>
    <lineage>
        <taxon>Eukaryota</taxon>
        <taxon>Fungi</taxon>
        <taxon>Dikarya</taxon>
        <taxon>Ascomycota</taxon>
        <taxon>Pezizomycotina</taxon>
        <taxon>Dothideomycetes</taxon>
        <taxon>Pleosporomycetidae</taxon>
        <taxon>Pleosporales</taxon>
        <taxon>Pleosporineae</taxon>
        <taxon>Didymellaceae</taxon>
        <taxon>Ascochyta</taxon>
    </lineage>
</organism>
<keyword evidence="2" id="KW-1185">Reference proteome</keyword>
<evidence type="ECO:0000313" key="2">
    <source>
        <dbReference type="Proteomes" id="UP000651452"/>
    </source>
</evidence>
<reference evidence="1" key="1">
    <citation type="submission" date="2018-12" db="EMBL/GenBank/DDBJ databases">
        <authorList>
            <person name="Syme R.A."/>
            <person name="Farfan-Caceres L."/>
            <person name="Lichtenzveig J."/>
        </authorList>
    </citation>
    <scope>NUCLEOTIDE SEQUENCE</scope>
    <source>
        <strain evidence="1">Al4</strain>
    </source>
</reference>